<name>A0ABX2EN83_9BURK</name>
<dbReference type="RefSeq" id="WP_173128394.1">
    <property type="nucleotide sequence ID" value="NZ_JABRWJ010000007.1"/>
</dbReference>
<dbReference type="Pfam" id="PF06764">
    <property type="entry name" value="DUF1223"/>
    <property type="match status" value="1"/>
</dbReference>
<dbReference type="InterPro" id="IPR036249">
    <property type="entry name" value="Thioredoxin-like_sf"/>
</dbReference>
<evidence type="ECO:0000313" key="3">
    <source>
        <dbReference type="Proteomes" id="UP000737171"/>
    </source>
</evidence>
<keyword evidence="3" id="KW-1185">Reference proteome</keyword>
<evidence type="ECO:0000313" key="2">
    <source>
        <dbReference type="EMBL" id="NRF70127.1"/>
    </source>
</evidence>
<evidence type="ECO:0000256" key="1">
    <source>
        <dbReference type="SAM" id="SignalP"/>
    </source>
</evidence>
<dbReference type="EMBL" id="JABRWJ010000007">
    <property type="protein sequence ID" value="NRF70127.1"/>
    <property type="molecule type" value="Genomic_DNA"/>
</dbReference>
<comment type="caution">
    <text evidence="2">The sequence shown here is derived from an EMBL/GenBank/DDBJ whole genome shotgun (WGS) entry which is preliminary data.</text>
</comment>
<sequence length="244" mass="26248">MTISLHHGLLAAALSGALTAAVAQPGRCEASSGARQTHLVELYTSEGCDSCPPADRWLSTLKGRSDVLAAAFHVDYWDSLGWKDRFGDPAHSARQAQVVPGSGARFSYTPQVLVNGRDWRRWPALPPAEAAAPVQIRLQREDALRVQVEVTALPGAPQALTARWALLEDDHGSAVKAGENRGAMLRHDHVVRAYGRQPAWRGAAPQQWSVAAPRQGEGGRPARLLLVVTDQRSGLPLQAVQLAC</sequence>
<dbReference type="InterPro" id="IPR010634">
    <property type="entry name" value="DUF1223"/>
</dbReference>
<dbReference type="Proteomes" id="UP000737171">
    <property type="component" value="Unassembled WGS sequence"/>
</dbReference>
<keyword evidence="1" id="KW-0732">Signal</keyword>
<feature type="signal peptide" evidence="1">
    <location>
        <begin position="1"/>
        <end position="20"/>
    </location>
</feature>
<dbReference type="PANTHER" id="PTHR36057">
    <property type="match status" value="1"/>
</dbReference>
<dbReference type="PANTHER" id="PTHR36057:SF1">
    <property type="entry name" value="LIPOPROTEIN LIPID ATTACHMENT SITE-LIKE PROTEIN, PUTATIVE (DUF1223)-RELATED"/>
    <property type="match status" value="1"/>
</dbReference>
<reference evidence="2 3" key="1">
    <citation type="submission" date="2020-05" db="EMBL/GenBank/DDBJ databases">
        <title>Aquincola sp. isolate from soil.</title>
        <authorList>
            <person name="Han J."/>
            <person name="Kim D.-U."/>
        </authorList>
    </citation>
    <scope>NUCLEOTIDE SEQUENCE [LARGE SCALE GENOMIC DNA]</scope>
    <source>
        <strain evidence="2 3">S2</strain>
    </source>
</reference>
<feature type="chain" id="PRO_5047190394" evidence="1">
    <location>
        <begin position="21"/>
        <end position="244"/>
    </location>
</feature>
<accession>A0ABX2EN83</accession>
<proteinExistence type="predicted"/>
<dbReference type="SUPFAM" id="SSF52833">
    <property type="entry name" value="Thioredoxin-like"/>
    <property type="match status" value="1"/>
</dbReference>
<protein>
    <submittedName>
        <fullName evidence="2">DUF1223 domain-containing protein</fullName>
    </submittedName>
</protein>
<gene>
    <name evidence="2" type="ORF">HLB44_24270</name>
</gene>
<organism evidence="2 3">
    <name type="scientific">Pseudaquabacterium terrae</name>
    <dbReference type="NCBI Taxonomy" id="2732868"/>
    <lineage>
        <taxon>Bacteria</taxon>
        <taxon>Pseudomonadati</taxon>
        <taxon>Pseudomonadota</taxon>
        <taxon>Betaproteobacteria</taxon>
        <taxon>Burkholderiales</taxon>
        <taxon>Sphaerotilaceae</taxon>
        <taxon>Pseudaquabacterium</taxon>
    </lineage>
</organism>